<accession>A0A4Y4DBP2</accession>
<name>A0A4Y4DBP2_KOCVA</name>
<dbReference type="AlphaFoldDB" id="A0A4Y4DBP2"/>
<protein>
    <recommendedName>
        <fullName evidence="3">Nucleotidyltransferase</fullName>
    </recommendedName>
</protein>
<reference evidence="1 2" key="1">
    <citation type="submission" date="2019-06" db="EMBL/GenBank/DDBJ databases">
        <title>Whole genome shotgun sequence of Kocuria varians NBRC 15358.</title>
        <authorList>
            <person name="Hosoyama A."/>
            <person name="Uohara A."/>
            <person name="Ohji S."/>
            <person name="Ichikawa N."/>
        </authorList>
    </citation>
    <scope>NUCLEOTIDE SEQUENCE [LARGE SCALE GENOMIC DNA]</scope>
    <source>
        <strain evidence="1 2">NBRC 15358</strain>
    </source>
</reference>
<dbReference type="RefSeq" id="WP_141270408.1">
    <property type="nucleotide sequence ID" value="NZ_BJNW01000025.1"/>
</dbReference>
<proteinExistence type="predicted"/>
<sequence>MLTFGTPDPQILDTVRAVVGRLENDTGIWSSQVMVVGAHARDAIHSGLGRAGFFRATDDVDLALALSGWDAYQPVTKTYTRLGDSDMRYAVDGVPVDFLPFGPHIEEPPGTVTPPPRKEGWTVAGFQDVYNHSQTVRLTPRGNTVQVPSPAGYTALKLRSWADRAANYDTKDARDLALACSWYTSSTWVEDQLYNTAHGQKLLENCSFDQELAAVGFLSHEVAAVFSHSVKTNLASDLRAANRSLFAREFTTSSRFLDEENRSHRESLISALFSAIV</sequence>
<comment type="caution">
    <text evidence="1">The sequence shown here is derived from an EMBL/GenBank/DDBJ whole genome shotgun (WGS) entry which is preliminary data.</text>
</comment>
<gene>
    <name evidence="1" type="ORF">KVA01_23350</name>
</gene>
<evidence type="ECO:0008006" key="3">
    <source>
        <dbReference type="Google" id="ProtNLM"/>
    </source>
</evidence>
<keyword evidence="2" id="KW-1185">Reference proteome</keyword>
<evidence type="ECO:0000313" key="1">
    <source>
        <dbReference type="EMBL" id="GED00181.1"/>
    </source>
</evidence>
<dbReference type="OrthoDB" id="4829960at2"/>
<dbReference type="EMBL" id="BJNW01000025">
    <property type="protein sequence ID" value="GED00181.1"/>
    <property type="molecule type" value="Genomic_DNA"/>
</dbReference>
<dbReference type="Proteomes" id="UP000315730">
    <property type="component" value="Unassembled WGS sequence"/>
</dbReference>
<dbReference type="STRING" id="1272.GCA_900014985_01106"/>
<organism evidence="1 2">
    <name type="scientific">Kocuria varians</name>
    <name type="common">Micrococcus varians</name>
    <dbReference type="NCBI Taxonomy" id="1272"/>
    <lineage>
        <taxon>Bacteria</taxon>
        <taxon>Bacillati</taxon>
        <taxon>Actinomycetota</taxon>
        <taxon>Actinomycetes</taxon>
        <taxon>Micrococcales</taxon>
        <taxon>Micrococcaceae</taxon>
        <taxon>Kocuria</taxon>
    </lineage>
</organism>
<evidence type="ECO:0000313" key="2">
    <source>
        <dbReference type="Proteomes" id="UP000315730"/>
    </source>
</evidence>